<dbReference type="InterPro" id="IPR007526">
    <property type="entry name" value="SWIRM"/>
</dbReference>
<dbReference type="CDD" id="cd02336">
    <property type="entry name" value="ZZ_RSC8"/>
    <property type="match status" value="1"/>
</dbReference>
<feature type="compositionally biased region" description="Low complexity" evidence="6">
    <location>
        <begin position="547"/>
        <end position="561"/>
    </location>
</feature>
<feature type="coiled-coil region" evidence="5">
    <location>
        <begin position="639"/>
        <end position="669"/>
    </location>
</feature>
<dbReference type="GO" id="GO:0006338">
    <property type="term" value="P:chromatin remodeling"/>
    <property type="evidence" value="ECO:0007669"/>
    <property type="project" value="UniProtKB-ARBA"/>
</dbReference>
<sequence>MDSDNIDFGESPLSGTNAGTPITNIPLGQPHLVTEAGTPLGLTPGQPMEDDEQSTGHNPIHSLQLPTNSSDRQRKASPGISTAGSPATANAQQLNIAPEDGDSIMQGAGDSPQKSDAPGSPGKNGDSARTEGGQASGAPASPGTEKKKLEETARGYLVEQTHTVVMPSYSTWFDMNVVKDIERKSLPEFFNNRNRSKTQLVYKDYRDFMVNTYRLNPSEYLTVTACRRNLAGDVCSIMRVHAFLEQWGLINYQIDPETRPSNIGPPFTGHFRITADTPRGLQPFQPAPGAVTTAGKPHALTERAASAGPSKAELNLEIRKNIYDASGNKISGSSQANGHSVDLEDGADKKTYNCFSCGIDCTRIRYHSSRSSRNQKQIELCPNCFLEARFPSSSTNTDYVRMEDPSYSTVERDAPWTDQETYQLLEGLELYNEDWNQVADHVGTRTREQCVIRFLQLPIEDNYLEEKPEQLGPLQYNRTPFTQADNPVMSVVAFLASIVDPKVAAAAAKSSIEEMTKNLSQTIESGSKKPDQKTKENGPENSATSKPASPDAATNTTATPPVKSEGQIEESMDVDEPEASSTAGGDPLSPSDDASTSENPLAKAGTIALAASAARAHALASNEEREMTKLVNAVVNCSLRKLELKLTQFNELEQVLQAERREIEKGRQQLFLDRLAMKKQCLQVQEQLQRAISVGGPEGFQIAVQAGQVGGQGPRLAFEQPTTSMTAAVGSATSTPAPAGSSSSATALSATVPQMGMKPVSLENPGGYVSFEA</sequence>
<feature type="region of interest" description="Disordered" evidence="6">
    <location>
        <begin position="282"/>
        <end position="311"/>
    </location>
</feature>
<dbReference type="InterPro" id="IPR009057">
    <property type="entry name" value="Homeodomain-like_sf"/>
</dbReference>
<evidence type="ECO:0000256" key="6">
    <source>
        <dbReference type="SAM" id="MobiDB-lite"/>
    </source>
</evidence>
<feature type="region of interest" description="Disordered" evidence="6">
    <location>
        <begin position="519"/>
        <end position="600"/>
    </location>
</feature>
<dbReference type="PROSITE" id="PS50934">
    <property type="entry name" value="SWIRM"/>
    <property type="match status" value="1"/>
</dbReference>
<feature type="compositionally biased region" description="Basic and acidic residues" evidence="6">
    <location>
        <begin position="526"/>
        <end position="538"/>
    </location>
</feature>
<dbReference type="Gene3D" id="1.10.10.60">
    <property type="entry name" value="Homeodomain-like"/>
    <property type="match status" value="1"/>
</dbReference>
<feature type="region of interest" description="Disordered" evidence="6">
    <location>
        <begin position="1"/>
        <end position="147"/>
    </location>
</feature>
<evidence type="ECO:0000256" key="1">
    <source>
        <dbReference type="ARBA" id="ARBA00023015"/>
    </source>
</evidence>
<evidence type="ECO:0000256" key="5">
    <source>
        <dbReference type="SAM" id="Coils"/>
    </source>
</evidence>
<feature type="compositionally biased region" description="Acidic residues" evidence="6">
    <location>
        <begin position="567"/>
        <end position="578"/>
    </location>
</feature>
<keyword evidence="5" id="KW-0175">Coiled coil</keyword>
<dbReference type="Pfam" id="PF00249">
    <property type="entry name" value="Myb_DNA-binding"/>
    <property type="match status" value="1"/>
</dbReference>
<dbReference type="Proteomes" id="UP001412239">
    <property type="component" value="Unassembled WGS sequence"/>
</dbReference>
<protein>
    <recommendedName>
        <fullName evidence="12">SWIRM-domain-containing protein</fullName>
    </recommendedName>
</protein>
<evidence type="ECO:0000259" key="9">
    <source>
        <dbReference type="PROSITE" id="PS51293"/>
    </source>
</evidence>
<dbReference type="GO" id="GO:0045893">
    <property type="term" value="P:positive regulation of DNA-templated transcription"/>
    <property type="evidence" value="ECO:0007669"/>
    <property type="project" value="TreeGrafter"/>
</dbReference>
<organism evidence="10 11">
    <name type="scientific">Tuber aestivum</name>
    <name type="common">summer truffle</name>
    <dbReference type="NCBI Taxonomy" id="59557"/>
    <lineage>
        <taxon>Eukaryota</taxon>
        <taxon>Fungi</taxon>
        <taxon>Dikarya</taxon>
        <taxon>Ascomycota</taxon>
        <taxon>Pezizomycotina</taxon>
        <taxon>Pezizomycetes</taxon>
        <taxon>Pezizales</taxon>
        <taxon>Tuberaceae</taxon>
        <taxon>Tuber</taxon>
    </lineage>
</organism>
<feature type="compositionally biased region" description="Polar residues" evidence="6">
    <location>
        <begin position="79"/>
        <end position="95"/>
    </location>
</feature>
<evidence type="ECO:0000313" key="11">
    <source>
        <dbReference type="Proteomes" id="UP001412239"/>
    </source>
</evidence>
<dbReference type="GO" id="GO:0042393">
    <property type="term" value="F:histone binding"/>
    <property type="evidence" value="ECO:0007669"/>
    <property type="project" value="TreeGrafter"/>
</dbReference>
<reference evidence="10" key="1">
    <citation type="submission" date="2015-10" db="EMBL/GenBank/DDBJ databases">
        <authorList>
            <person name="Regsiter A."/>
            <person name="william w."/>
        </authorList>
    </citation>
    <scope>NUCLEOTIDE SEQUENCE</scope>
    <source>
        <strain evidence="10">Montdore</strain>
    </source>
</reference>
<keyword evidence="4" id="KW-0539">Nucleus</keyword>
<evidence type="ECO:0000313" key="10">
    <source>
        <dbReference type="EMBL" id="CUS09083.1"/>
    </source>
</evidence>
<dbReference type="InterPro" id="IPR032451">
    <property type="entry name" value="SMARCC_C"/>
</dbReference>
<dbReference type="Gene3D" id="1.10.10.10">
    <property type="entry name" value="Winged helix-like DNA-binding domain superfamily/Winged helix DNA-binding domain"/>
    <property type="match status" value="1"/>
</dbReference>
<keyword evidence="1" id="KW-0805">Transcription regulation</keyword>
<feature type="compositionally biased region" description="Low complexity" evidence="6">
    <location>
        <begin position="132"/>
        <end position="143"/>
    </location>
</feature>
<name>A0A292PRI9_9PEZI</name>
<proteinExistence type="predicted"/>
<evidence type="ECO:0000259" key="7">
    <source>
        <dbReference type="PROSITE" id="PS50090"/>
    </source>
</evidence>
<dbReference type="GO" id="GO:0016514">
    <property type="term" value="C:SWI/SNF complex"/>
    <property type="evidence" value="ECO:0007669"/>
    <property type="project" value="TreeGrafter"/>
</dbReference>
<dbReference type="EMBL" id="LN891098">
    <property type="protein sequence ID" value="CUS09083.1"/>
    <property type="molecule type" value="Genomic_DNA"/>
</dbReference>
<evidence type="ECO:0000256" key="3">
    <source>
        <dbReference type="ARBA" id="ARBA00023163"/>
    </source>
</evidence>
<dbReference type="CDD" id="cd00167">
    <property type="entry name" value="SANT"/>
    <property type="match status" value="1"/>
</dbReference>
<gene>
    <name evidence="10" type="ORF">GSTUAT00006797001</name>
</gene>
<dbReference type="AlphaFoldDB" id="A0A292PRI9"/>
<dbReference type="PROSITE" id="PS51293">
    <property type="entry name" value="SANT"/>
    <property type="match status" value="1"/>
</dbReference>
<dbReference type="SUPFAM" id="SSF46689">
    <property type="entry name" value="Homeodomain-like"/>
    <property type="match status" value="2"/>
</dbReference>
<evidence type="ECO:0000256" key="2">
    <source>
        <dbReference type="ARBA" id="ARBA00023125"/>
    </source>
</evidence>
<dbReference type="FunFam" id="1.10.10.10:FF:000020">
    <property type="entry name" value="SWI/SNF complex subunit SMARCC2 isoform c"/>
    <property type="match status" value="1"/>
</dbReference>
<feature type="domain" description="SANT" evidence="9">
    <location>
        <begin position="411"/>
        <end position="462"/>
    </location>
</feature>
<feature type="compositionally biased region" description="Polar residues" evidence="6">
    <location>
        <begin position="13"/>
        <end position="23"/>
    </location>
</feature>
<accession>A0A292PRI9</accession>
<evidence type="ECO:0000256" key="4">
    <source>
        <dbReference type="ARBA" id="ARBA00023242"/>
    </source>
</evidence>
<dbReference type="PANTHER" id="PTHR12802">
    <property type="entry name" value="SWI/SNF COMPLEX-RELATED"/>
    <property type="match status" value="1"/>
</dbReference>
<keyword evidence="11" id="KW-1185">Reference proteome</keyword>
<dbReference type="Pfam" id="PF04433">
    <property type="entry name" value="SWIRM"/>
    <property type="match status" value="1"/>
</dbReference>
<dbReference type="InterPro" id="IPR017884">
    <property type="entry name" value="SANT_dom"/>
</dbReference>
<dbReference type="FunFam" id="1.10.10.60:FF:000014">
    <property type="entry name" value="SWI/SNF complex subunit SMARCC2 isoform C"/>
    <property type="match status" value="1"/>
</dbReference>
<dbReference type="Pfam" id="PF16495">
    <property type="entry name" value="SWIRM-assoc_1"/>
    <property type="match status" value="1"/>
</dbReference>
<dbReference type="InterPro" id="IPR036388">
    <property type="entry name" value="WH-like_DNA-bd_sf"/>
</dbReference>
<dbReference type="GO" id="GO:0003677">
    <property type="term" value="F:DNA binding"/>
    <property type="evidence" value="ECO:0007669"/>
    <property type="project" value="UniProtKB-KW"/>
</dbReference>
<dbReference type="PANTHER" id="PTHR12802:SF41">
    <property type="entry name" value="BRAHMA ASSOCIATED PROTEIN 155 KDA"/>
    <property type="match status" value="1"/>
</dbReference>
<feature type="domain" description="Myb-like" evidence="7">
    <location>
        <begin position="408"/>
        <end position="458"/>
    </location>
</feature>
<dbReference type="SMART" id="SM00717">
    <property type="entry name" value="SANT"/>
    <property type="match status" value="1"/>
</dbReference>
<dbReference type="InterPro" id="IPR001005">
    <property type="entry name" value="SANT/Myb"/>
</dbReference>
<evidence type="ECO:0000259" key="8">
    <source>
        <dbReference type="PROSITE" id="PS50934"/>
    </source>
</evidence>
<feature type="domain" description="SWIRM" evidence="8">
    <location>
        <begin position="164"/>
        <end position="261"/>
    </location>
</feature>
<keyword evidence="3" id="KW-0804">Transcription</keyword>
<dbReference type="InterPro" id="IPR041984">
    <property type="entry name" value="Rsc8/Ssr1/Ssr2_ZZ"/>
</dbReference>
<evidence type="ECO:0008006" key="12">
    <source>
        <dbReference type="Google" id="ProtNLM"/>
    </source>
</evidence>
<dbReference type="PROSITE" id="PS50090">
    <property type="entry name" value="MYB_LIKE"/>
    <property type="match status" value="1"/>
</dbReference>
<keyword evidence="2" id="KW-0238">DNA-binding</keyword>